<gene>
    <name evidence="2" type="ORF">IQ249_11360</name>
</gene>
<dbReference type="InterPro" id="IPR011008">
    <property type="entry name" value="Dimeric_a/b-barrel"/>
</dbReference>
<sequence length="164" mass="19256">MVFISATRLHLRTRLYIPLFLWHTFLIQRQMRKKPGFLGGKLLADANRVYWTLTVWEEAAAMKHLRDAGAHKRAMSYLQKWVDESSVVHWYQDSPEIPSFAEVHQKMLEDGHFSRLKNPSDKHNRRDIPAPVSTRSALALQPYQEGQSRSRKCNIKIDRDRALF</sequence>
<name>A0A8J7DWS7_9CYAN</name>
<protein>
    <recommendedName>
        <fullName evidence="4">DUF3291 domain-containing protein</fullName>
    </recommendedName>
</protein>
<feature type="compositionally biased region" description="Basic and acidic residues" evidence="1">
    <location>
        <begin position="113"/>
        <end position="128"/>
    </location>
</feature>
<evidence type="ECO:0000256" key="1">
    <source>
        <dbReference type="SAM" id="MobiDB-lite"/>
    </source>
</evidence>
<dbReference type="Gene3D" id="3.30.70.100">
    <property type="match status" value="1"/>
</dbReference>
<accession>A0A8J7DWS7</accession>
<dbReference type="SUPFAM" id="SSF54909">
    <property type="entry name" value="Dimeric alpha+beta barrel"/>
    <property type="match status" value="1"/>
</dbReference>
<dbReference type="EMBL" id="JADEWZ010000015">
    <property type="protein sequence ID" value="MBE9116498.1"/>
    <property type="molecule type" value="Genomic_DNA"/>
</dbReference>
<dbReference type="AlphaFoldDB" id="A0A8J7DWS7"/>
<evidence type="ECO:0008006" key="4">
    <source>
        <dbReference type="Google" id="ProtNLM"/>
    </source>
</evidence>
<dbReference type="Proteomes" id="UP000654482">
    <property type="component" value="Unassembled WGS sequence"/>
</dbReference>
<dbReference type="RefSeq" id="WP_194029592.1">
    <property type="nucleotide sequence ID" value="NZ_JADEWZ010000015.1"/>
</dbReference>
<reference evidence="2" key="1">
    <citation type="submission" date="2020-10" db="EMBL/GenBank/DDBJ databases">
        <authorList>
            <person name="Castelo-Branco R."/>
            <person name="Eusebio N."/>
            <person name="Adriana R."/>
            <person name="Vieira A."/>
            <person name="Brugerolle De Fraissinette N."/>
            <person name="Rezende De Castro R."/>
            <person name="Schneider M.P."/>
            <person name="Vasconcelos V."/>
            <person name="Leao P.N."/>
        </authorList>
    </citation>
    <scope>NUCLEOTIDE SEQUENCE</scope>
    <source>
        <strain evidence="2">LEGE 07157</strain>
    </source>
</reference>
<evidence type="ECO:0000313" key="3">
    <source>
        <dbReference type="Proteomes" id="UP000654482"/>
    </source>
</evidence>
<organism evidence="2 3">
    <name type="scientific">Lusitaniella coriacea LEGE 07157</name>
    <dbReference type="NCBI Taxonomy" id="945747"/>
    <lineage>
        <taxon>Bacteria</taxon>
        <taxon>Bacillati</taxon>
        <taxon>Cyanobacteriota</taxon>
        <taxon>Cyanophyceae</taxon>
        <taxon>Spirulinales</taxon>
        <taxon>Lusitaniellaceae</taxon>
        <taxon>Lusitaniella</taxon>
    </lineage>
</organism>
<comment type="caution">
    <text evidence="2">The sequence shown here is derived from an EMBL/GenBank/DDBJ whole genome shotgun (WGS) entry which is preliminary data.</text>
</comment>
<keyword evidence="3" id="KW-1185">Reference proteome</keyword>
<proteinExistence type="predicted"/>
<feature type="region of interest" description="Disordered" evidence="1">
    <location>
        <begin position="113"/>
        <end position="136"/>
    </location>
</feature>
<evidence type="ECO:0000313" key="2">
    <source>
        <dbReference type="EMBL" id="MBE9116498.1"/>
    </source>
</evidence>